<comment type="caution">
    <text evidence="1">The sequence shown here is derived from an EMBL/GenBank/DDBJ whole genome shotgun (WGS) entry which is preliminary data.</text>
</comment>
<protein>
    <submittedName>
        <fullName evidence="1">Uncharacterized protein</fullName>
    </submittedName>
</protein>
<proteinExistence type="predicted"/>
<keyword evidence="2" id="KW-1185">Reference proteome</keyword>
<name>A0ACC1RLM3_9HYPO</name>
<organism evidence="1 2">
    <name type="scientific">Fusarium decemcellulare</name>
    <dbReference type="NCBI Taxonomy" id="57161"/>
    <lineage>
        <taxon>Eukaryota</taxon>
        <taxon>Fungi</taxon>
        <taxon>Dikarya</taxon>
        <taxon>Ascomycota</taxon>
        <taxon>Pezizomycotina</taxon>
        <taxon>Sordariomycetes</taxon>
        <taxon>Hypocreomycetidae</taxon>
        <taxon>Hypocreales</taxon>
        <taxon>Nectriaceae</taxon>
        <taxon>Fusarium</taxon>
        <taxon>Fusarium decemcellulare species complex</taxon>
    </lineage>
</organism>
<sequence length="148" mass="15689">MSSTSVNPPRSPTESKVQSDSVSQLQGQHSTKTGYHAQNASLQISRFLNDPCGPVTARIQDPSFIPGTRPQTDLHRPPHSVSSHGKDLPETRPHHGANLAGIGAQFCGQGSSRPADRAALTAPTDLFLGDETFDDALSTATRHGQGQV</sequence>
<gene>
    <name evidence="1" type="ORF">NM208_g13323</name>
</gene>
<evidence type="ECO:0000313" key="1">
    <source>
        <dbReference type="EMBL" id="KAJ3521363.1"/>
    </source>
</evidence>
<dbReference type="EMBL" id="JANRMS010002688">
    <property type="protein sequence ID" value="KAJ3521363.1"/>
    <property type="molecule type" value="Genomic_DNA"/>
</dbReference>
<dbReference type="Proteomes" id="UP001148629">
    <property type="component" value="Unassembled WGS sequence"/>
</dbReference>
<evidence type="ECO:0000313" key="2">
    <source>
        <dbReference type="Proteomes" id="UP001148629"/>
    </source>
</evidence>
<accession>A0ACC1RLM3</accession>
<reference evidence="1" key="1">
    <citation type="submission" date="2022-08" db="EMBL/GenBank/DDBJ databases">
        <title>Genome Sequence of Fusarium decemcellulare.</title>
        <authorList>
            <person name="Buettner E."/>
        </authorList>
    </citation>
    <scope>NUCLEOTIDE SEQUENCE</scope>
    <source>
        <strain evidence="1">Babe19</strain>
    </source>
</reference>